<organism evidence="2">
    <name type="scientific">Cupriavidus oxalaticus</name>
    <dbReference type="NCBI Taxonomy" id="96344"/>
    <lineage>
        <taxon>Bacteria</taxon>
        <taxon>Pseudomonadati</taxon>
        <taxon>Pseudomonadota</taxon>
        <taxon>Betaproteobacteria</taxon>
        <taxon>Burkholderiales</taxon>
        <taxon>Burkholderiaceae</taxon>
        <taxon>Cupriavidus</taxon>
    </lineage>
</organism>
<dbReference type="GeneID" id="303488596"/>
<keyword evidence="1" id="KW-0812">Transmembrane</keyword>
<gene>
    <name evidence="2" type="ORF">CO2235_MP130113</name>
</gene>
<name>A0A375GBT9_9BURK</name>
<keyword evidence="1" id="KW-1133">Transmembrane helix</keyword>
<feature type="transmembrane region" description="Helical" evidence="1">
    <location>
        <begin position="46"/>
        <end position="75"/>
    </location>
</feature>
<feature type="transmembrane region" description="Helical" evidence="1">
    <location>
        <begin position="95"/>
        <end position="117"/>
    </location>
</feature>
<keyword evidence="1" id="KW-0472">Membrane</keyword>
<comment type="caution">
    <text evidence="2">The sequence shown here is derived from an EMBL/GenBank/DDBJ whole genome shotgun (WGS) entry which is preliminary data.</text>
</comment>
<protein>
    <recommendedName>
        <fullName evidence="3">DUF4239 domain-containing protein</fullName>
    </recommendedName>
</protein>
<dbReference type="EMBL" id="OGUS01000136">
    <property type="protein sequence ID" value="SPC19378.1"/>
    <property type="molecule type" value="Genomic_DNA"/>
</dbReference>
<dbReference type="InterPro" id="IPR025333">
    <property type="entry name" value="DUF4239"/>
</dbReference>
<dbReference type="Pfam" id="PF14023">
    <property type="entry name" value="Bestrophin-like"/>
    <property type="match status" value="1"/>
</dbReference>
<evidence type="ECO:0000313" key="2">
    <source>
        <dbReference type="EMBL" id="SPC19378.1"/>
    </source>
</evidence>
<proteinExistence type="predicted"/>
<evidence type="ECO:0000256" key="1">
    <source>
        <dbReference type="SAM" id="Phobius"/>
    </source>
</evidence>
<reference evidence="2" key="1">
    <citation type="submission" date="2018-01" db="EMBL/GenBank/DDBJ databases">
        <authorList>
            <person name="Clerissi C."/>
        </authorList>
    </citation>
    <scope>NUCLEOTIDE SEQUENCE</scope>
    <source>
        <strain evidence="2">Cupriavidus oxalaticus LMG 2235</strain>
    </source>
</reference>
<accession>A0A375GBT9</accession>
<dbReference type="RefSeq" id="WP_232353467.1">
    <property type="nucleotide sequence ID" value="NZ_CP032518.1"/>
</dbReference>
<dbReference type="AlphaFoldDB" id="A0A375GBT9"/>
<feature type="transmembrane region" description="Helical" evidence="1">
    <location>
        <begin position="237"/>
        <end position="259"/>
    </location>
</feature>
<feature type="transmembrane region" description="Helical" evidence="1">
    <location>
        <begin position="265"/>
        <end position="284"/>
    </location>
</feature>
<sequence>MYGDLLRGAWRLSGSNICAALNIRWRSFFIPSLRWKGASRGKAPEAILASLLYGAGWAGGLVFVIGLFTSILIALELGRLVWQWQVASGREPETTGVGAVASAIFALLGLLIAFTFSGAASRFDMRRTLIVQEANDIGTAYMRLDLLPQPARGELQEIFRQYLDARLDAYRAVPDRKRVDAALARSDVLRERLWTDSVMASQRTSSTAATMLLLPALNAAFDTASTRLASTKEHPPSVIFGMLFALCWIGALFAGYGMAGRGPRNWLHALFFVASLTMTLYVIVDLEFPRLGLIRVDAFDEVLQEVRTGMQK</sequence>
<dbReference type="Proteomes" id="UP000256862">
    <property type="component" value="Plasmid CO2235_mp"/>
</dbReference>
<evidence type="ECO:0008006" key="3">
    <source>
        <dbReference type="Google" id="ProtNLM"/>
    </source>
</evidence>